<feature type="domain" description="HTH cro/C1-type" evidence="2">
    <location>
        <begin position="14"/>
        <end position="68"/>
    </location>
</feature>
<proteinExistence type="predicted"/>
<dbReference type="InterPro" id="IPR001387">
    <property type="entry name" value="Cro/C1-type_HTH"/>
</dbReference>
<dbReference type="SMART" id="SM00530">
    <property type="entry name" value="HTH_XRE"/>
    <property type="match status" value="1"/>
</dbReference>
<dbReference type="EMBL" id="CM001487">
    <property type="protein sequence ID" value="EIM57378.1"/>
    <property type="molecule type" value="Genomic_DNA"/>
</dbReference>
<evidence type="ECO:0000313" key="3">
    <source>
        <dbReference type="EMBL" id="EIM57378.1"/>
    </source>
</evidence>
<evidence type="ECO:0000259" key="2">
    <source>
        <dbReference type="PROSITE" id="PS50943"/>
    </source>
</evidence>
<evidence type="ECO:0000313" key="4">
    <source>
        <dbReference type="Proteomes" id="UP000005753"/>
    </source>
</evidence>
<organism evidence="3 4">
    <name type="scientific">Eubacterium cellulosolvens (strain ATCC 43171 / JCM 9499 / 6)</name>
    <name type="common">Cillobacterium cellulosolvens</name>
    <dbReference type="NCBI Taxonomy" id="633697"/>
    <lineage>
        <taxon>Bacteria</taxon>
        <taxon>Bacillati</taxon>
        <taxon>Bacillota</taxon>
        <taxon>Clostridia</taxon>
        <taxon>Eubacteriales</taxon>
        <taxon>Eubacteriaceae</taxon>
        <taxon>Eubacterium</taxon>
    </lineage>
</organism>
<dbReference type="STRING" id="633697.EubceDRAFT1_1589"/>
<dbReference type="InterPro" id="IPR050807">
    <property type="entry name" value="TransReg_Diox_bact_type"/>
</dbReference>
<dbReference type="Gene3D" id="2.60.120.10">
    <property type="entry name" value="Jelly Rolls"/>
    <property type="match status" value="1"/>
</dbReference>
<dbReference type="AlphaFoldDB" id="I5AUA5"/>
<dbReference type="SUPFAM" id="SSF51182">
    <property type="entry name" value="RmlC-like cupins"/>
    <property type="match status" value="1"/>
</dbReference>
<dbReference type="Proteomes" id="UP000005753">
    <property type="component" value="Chromosome"/>
</dbReference>
<gene>
    <name evidence="3" type="ORF">EubceDRAFT1_1589</name>
</gene>
<sequence length="184" mass="21106">MEPIDLNKDIGRRIKDLRQRNGLTQQELADRAELTKGFISQLERGLGSPSVETLMHMIEILGSNPADFFKDEGEQVVFTEEDYSEKTDVNGNSRKWLVPGAQRFQMEPLLVVLKPHQTLEEDRPHEGEEFGFCISGKLILHFGDEDYHVKSGESFYYPATKKHRISNPTSRQTKLLWISTPPSF</sequence>
<accession>I5AUA5</accession>
<dbReference type="GO" id="GO:0003700">
    <property type="term" value="F:DNA-binding transcription factor activity"/>
    <property type="evidence" value="ECO:0007669"/>
    <property type="project" value="TreeGrafter"/>
</dbReference>
<dbReference type="Gene3D" id="1.10.260.40">
    <property type="entry name" value="lambda repressor-like DNA-binding domains"/>
    <property type="match status" value="1"/>
</dbReference>
<dbReference type="PANTHER" id="PTHR46797:SF2">
    <property type="entry name" value="TRANSCRIPTIONAL REGULATOR"/>
    <property type="match status" value="1"/>
</dbReference>
<dbReference type="GO" id="GO:0005829">
    <property type="term" value="C:cytosol"/>
    <property type="evidence" value="ECO:0007669"/>
    <property type="project" value="TreeGrafter"/>
</dbReference>
<reference evidence="3 4" key="2">
    <citation type="submission" date="2012-02" db="EMBL/GenBank/DDBJ databases">
        <title>Improved High-Quality Draft sequence of Eubacterium cellulosolvens 6.</title>
        <authorList>
            <consortium name="US DOE Joint Genome Institute"/>
            <person name="Lucas S."/>
            <person name="Han J."/>
            <person name="Lapidus A."/>
            <person name="Cheng J.-F."/>
            <person name="Goodwin L."/>
            <person name="Pitluck S."/>
            <person name="Peters L."/>
            <person name="Mikhailova N."/>
            <person name="Gu W."/>
            <person name="Detter J.C."/>
            <person name="Han C."/>
            <person name="Tapia R."/>
            <person name="Land M."/>
            <person name="Hauser L."/>
            <person name="Kyrpides N."/>
            <person name="Ivanova N."/>
            <person name="Pagani I."/>
            <person name="Johnson E."/>
            <person name="Mukhopadhyay B."/>
            <person name="Anderson I."/>
            <person name="Woyke T."/>
        </authorList>
    </citation>
    <scope>NUCLEOTIDE SEQUENCE [LARGE SCALE GENOMIC DNA]</scope>
    <source>
        <strain evidence="3 4">6</strain>
    </source>
</reference>
<dbReference type="InterPro" id="IPR014710">
    <property type="entry name" value="RmlC-like_jellyroll"/>
</dbReference>
<dbReference type="SUPFAM" id="SSF47413">
    <property type="entry name" value="lambda repressor-like DNA-binding domains"/>
    <property type="match status" value="1"/>
</dbReference>
<dbReference type="PANTHER" id="PTHR46797">
    <property type="entry name" value="HTH-TYPE TRANSCRIPTIONAL REGULATOR"/>
    <property type="match status" value="1"/>
</dbReference>
<keyword evidence="4" id="KW-1185">Reference proteome</keyword>
<dbReference type="HOGENOM" id="CLU_085376_1_4_9"/>
<dbReference type="CDD" id="cd00093">
    <property type="entry name" value="HTH_XRE"/>
    <property type="match status" value="1"/>
</dbReference>
<dbReference type="Pfam" id="PF01381">
    <property type="entry name" value="HTH_3"/>
    <property type="match status" value="1"/>
</dbReference>
<evidence type="ECO:0000256" key="1">
    <source>
        <dbReference type="ARBA" id="ARBA00023125"/>
    </source>
</evidence>
<dbReference type="InterPro" id="IPR011051">
    <property type="entry name" value="RmlC_Cupin_sf"/>
</dbReference>
<dbReference type="eggNOG" id="COG1396">
    <property type="taxonomic scope" value="Bacteria"/>
</dbReference>
<dbReference type="InterPro" id="IPR010982">
    <property type="entry name" value="Lambda_DNA-bd_dom_sf"/>
</dbReference>
<name>I5AUA5_EUBC6</name>
<dbReference type="InterPro" id="IPR013096">
    <property type="entry name" value="Cupin_2"/>
</dbReference>
<reference evidence="3 4" key="1">
    <citation type="submission" date="2010-08" db="EMBL/GenBank/DDBJ databases">
        <authorList>
            <consortium name="US DOE Joint Genome Institute (JGI-PGF)"/>
            <person name="Lucas S."/>
            <person name="Copeland A."/>
            <person name="Lapidus A."/>
            <person name="Cheng J.-F."/>
            <person name="Bruce D."/>
            <person name="Goodwin L."/>
            <person name="Pitluck S."/>
            <person name="Land M.L."/>
            <person name="Hauser L."/>
            <person name="Chang Y.-J."/>
            <person name="Anderson I.J."/>
            <person name="Johnson E."/>
            <person name="Mulhopadhyay B."/>
            <person name="Kyrpides N."/>
            <person name="Woyke T.J."/>
        </authorList>
    </citation>
    <scope>NUCLEOTIDE SEQUENCE [LARGE SCALE GENOMIC DNA]</scope>
    <source>
        <strain evidence="3 4">6</strain>
    </source>
</reference>
<dbReference type="PROSITE" id="PS50943">
    <property type="entry name" value="HTH_CROC1"/>
    <property type="match status" value="1"/>
</dbReference>
<dbReference type="Pfam" id="PF07883">
    <property type="entry name" value="Cupin_2"/>
    <property type="match status" value="1"/>
</dbReference>
<dbReference type="GO" id="GO:0003677">
    <property type="term" value="F:DNA binding"/>
    <property type="evidence" value="ECO:0007669"/>
    <property type="project" value="UniProtKB-KW"/>
</dbReference>
<dbReference type="CDD" id="cd02209">
    <property type="entry name" value="cupin_XRE_C"/>
    <property type="match status" value="1"/>
</dbReference>
<protein>
    <submittedName>
        <fullName evidence="3">Putative transcriptional regulator</fullName>
    </submittedName>
</protein>
<keyword evidence="1" id="KW-0238">DNA-binding</keyword>